<dbReference type="WBParaSite" id="BTMF_0001082701-mRNA-1">
    <property type="protein sequence ID" value="BTMF_0001082701-mRNA-1"/>
    <property type="gene ID" value="BTMF_0001082701"/>
</dbReference>
<dbReference type="AlphaFoldDB" id="A0A0R3QSX5"/>
<accession>A0A0R3QSX5</accession>
<gene>
    <name evidence="1" type="ORF">BTMF_LOCUS8861</name>
</gene>
<evidence type="ECO:0000313" key="2">
    <source>
        <dbReference type="Proteomes" id="UP000280834"/>
    </source>
</evidence>
<evidence type="ECO:0000313" key="1">
    <source>
        <dbReference type="EMBL" id="VDO29713.1"/>
    </source>
</evidence>
<dbReference type="EMBL" id="UZAG01016633">
    <property type="protein sequence ID" value="VDO29713.1"/>
    <property type="molecule type" value="Genomic_DNA"/>
</dbReference>
<reference evidence="3" key="1">
    <citation type="submission" date="2017-02" db="UniProtKB">
        <authorList>
            <consortium name="WormBaseParasite"/>
        </authorList>
    </citation>
    <scope>IDENTIFICATION</scope>
</reference>
<sequence length="70" mass="7608">MIGNISIEANKLSIHPTRDLFSVECLILKQLARGSVIDCTRQPIAIEAFGMRVLLHTIADNDIGEAGCTL</sequence>
<name>A0A0R3QSX5_9BILA</name>
<proteinExistence type="predicted"/>
<protein>
    <submittedName>
        <fullName evidence="3">Transcriptional regulator</fullName>
    </submittedName>
</protein>
<dbReference type="Proteomes" id="UP000280834">
    <property type="component" value="Unassembled WGS sequence"/>
</dbReference>
<keyword evidence="2" id="KW-1185">Reference proteome</keyword>
<organism evidence="3">
    <name type="scientific">Brugia timori</name>
    <dbReference type="NCBI Taxonomy" id="42155"/>
    <lineage>
        <taxon>Eukaryota</taxon>
        <taxon>Metazoa</taxon>
        <taxon>Ecdysozoa</taxon>
        <taxon>Nematoda</taxon>
        <taxon>Chromadorea</taxon>
        <taxon>Rhabditida</taxon>
        <taxon>Spirurina</taxon>
        <taxon>Spiruromorpha</taxon>
        <taxon>Filarioidea</taxon>
        <taxon>Onchocercidae</taxon>
        <taxon>Brugia</taxon>
    </lineage>
</organism>
<evidence type="ECO:0000313" key="3">
    <source>
        <dbReference type="WBParaSite" id="BTMF_0001082701-mRNA-1"/>
    </source>
</evidence>
<reference evidence="1 2" key="2">
    <citation type="submission" date="2018-11" db="EMBL/GenBank/DDBJ databases">
        <authorList>
            <consortium name="Pathogen Informatics"/>
        </authorList>
    </citation>
    <scope>NUCLEOTIDE SEQUENCE [LARGE SCALE GENOMIC DNA]</scope>
</reference>